<organism evidence="2 3">
    <name type="scientific">Nephila pilipes</name>
    <name type="common">Giant wood spider</name>
    <name type="synonym">Nephila maculata</name>
    <dbReference type="NCBI Taxonomy" id="299642"/>
    <lineage>
        <taxon>Eukaryota</taxon>
        <taxon>Metazoa</taxon>
        <taxon>Ecdysozoa</taxon>
        <taxon>Arthropoda</taxon>
        <taxon>Chelicerata</taxon>
        <taxon>Arachnida</taxon>
        <taxon>Araneae</taxon>
        <taxon>Araneomorphae</taxon>
        <taxon>Entelegynae</taxon>
        <taxon>Araneoidea</taxon>
        <taxon>Nephilidae</taxon>
        <taxon>Nephila</taxon>
    </lineage>
</organism>
<gene>
    <name evidence="2" type="ORF">NPIL_516691</name>
</gene>
<dbReference type="EMBL" id="BMAW01085976">
    <property type="protein sequence ID" value="GFU45395.1"/>
    <property type="molecule type" value="Genomic_DNA"/>
</dbReference>
<evidence type="ECO:0000313" key="2">
    <source>
        <dbReference type="EMBL" id="GFU45395.1"/>
    </source>
</evidence>
<reference evidence="2" key="1">
    <citation type="submission" date="2020-08" db="EMBL/GenBank/DDBJ databases">
        <title>Multicomponent nature underlies the extraordinary mechanical properties of spider dragline silk.</title>
        <authorList>
            <person name="Kono N."/>
            <person name="Nakamura H."/>
            <person name="Mori M."/>
            <person name="Yoshida Y."/>
            <person name="Ohtoshi R."/>
            <person name="Malay A.D."/>
            <person name="Moran D.A.P."/>
            <person name="Tomita M."/>
            <person name="Numata K."/>
            <person name="Arakawa K."/>
        </authorList>
    </citation>
    <scope>NUCLEOTIDE SEQUENCE</scope>
</reference>
<name>A0A8X6QZM2_NEPPI</name>
<protein>
    <submittedName>
        <fullName evidence="2">Uncharacterized protein</fullName>
    </submittedName>
</protein>
<dbReference type="AlphaFoldDB" id="A0A8X6QZM2"/>
<keyword evidence="3" id="KW-1185">Reference proteome</keyword>
<accession>A0A8X6QZM2</accession>
<dbReference type="Proteomes" id="UP000887013">
    <property type="component" value="Unassembled WGS sequence"/>
</dbReference>
<sequence>MEKRLARSASTLTDSRKGSNDSPEGALVSIVVEVSMSRAGPGADGVISGVVVVCRWEISGSEVSVFVSGVVSGGNREKKSKNS</sequence>
<comment type="caution">
    <text evidence="2">The sequence shown here is derived from an EMBL/GenBank/DDBJ whole genome shotgun (WGS) entry which is preliminary data.</text>
</comment>
<evidence type="ECO:0000256" key="1">
    <source>
        <dbReference type="SAM" id="MobiDB-lite"/>
    </source>
</evidence>
<evidence type="ECO:0000313" key="3">
    <source>
        <dbReference type="Proteomes" id="UP000887013"/>
    </source>
</evidence>
<feature type="region of interest" description="Disordered" evidence="1">
    <location>
        <begin position="1"/>
        <end position="23"/>
    </location>
</feature>
<proteinExistence type="predicted"/>